<evidence type="ECO:0000313" key="5">
    <source>
        <dbReference type="EMBL" id="EIM93967.1"/>
    </source>
</evidence>
<dbReference type="AlphaFoldDB" id="A0AAN1MNQ2"/>
<dbReference type="Pfam" id="PF21783">
    <property type="entry name" value="YNCE"/>
    <property type="match status" value="1"/>
</dbReference>
<dbReference type="InterPro" id="IPR048433">
    <property type="entry name" value="YNCE-like_beta-prop"/>
</dbReference>
<protein>
    <recommendedName>
        <fullName evidence="3">YNCE-like beta-propeller domain-containing protein</fullName>
    </recommendedName>
</protein>
<evidence type="ECO:0000313" key="4">
    <source>
        <dbReference type="EMBL" id="AUT73807.1"/>
    </source>
</evidence>
<evidence type="ECO:0000256" key="1">
    <source>
        <dbReference type="ARBA" id="ARBA00022729"/>
    </source>
</evidence>
<feature type="domain" description="YNCE-like beta-propeller" evidence="3">
    <location>
        <begin position="89"/>
        <end position="348"/>
    </location>
</feature>
<evidence type="ECO:0000256" key="2">
    <source>
        <dbReference type="SAM" id="SignalP"/>
    </source>
</evidence>
<proteinExistence type="predicted"/>
<dbReference type="PANTHER" id="PTHR47197">
    <property type="entry name" value="PROTEIN NIRF"/>
    <property type="match status" value="1"/>
</dbReference>
<evidence type="ECO:0000313" key="7">
    <source>
        <dbReference type="Proteomes" id="UP000236649"/>
    </source>
</evidence>
<dbReference type="PANTHER" id="PTHR47197:SF3">
    <property type="entry name" value="DIHYDRO-HEME D1 DEHYDROGENASE"/>
    <property type="match status" value="1"/>
</dbReference>
<dbReference type="KEGG" id="phs:C2L64_36420"/>
<dbReference type="Proteomes" id="UP000236649">
    <property type="component" value="Chromosome 3"/>
</dbReference>
<dbReference type="Proteomes" id="UP000004980">
    <property type="component" value="Unassembled WGS sequence"/>
</dbReference>
<dbReference type="Gene3D" id="2.130.10.10">
    <property type="entry name" value="YVTN repeat-like/Quinoprotein amine dehydrogenase"/>
    <property type="match status" value="2"/>
</dbReference>
<dbReference type="InterPro" id="IPR051200">
    <property type="entry name" value="Host-pathogen_enzymatic-act"/>
</dbReference>
<dbReference type="EMBL" id="AKAU01000287">
    <property type="protein sequence ID" value="EIM93967.1"/>
    <property type="molecule type" value="Genomic_DNA"/>
</dbReference>
<evidence type="ECO:0000313" key="6">
    <source>
        <dbReference type="Proteomes" id="UP000004980"/>
    </source>
</evidence>
<dbReference type="SUPFAM" id="SSF50974">
    <property type="entry name" value="Nitrous oxide reductase, N-terminal domain"/>
    <property type="match status" value="1"/>
</dbReference>
<dbReference type="InterPro" id="IPR011964">
    <property type="entry name" value="YVTN_b-propeller_repeat"/>
</dbReference>
<gene>
    <name evidence="4" type="ORF">C2L64_36420</name>
    <name evidence="5" type="ORF">WQE_46469</name>
</gene>
<evidence type="ECO:0000259" key="3">
    <source>
        <dbReference type="Pfam" id="PF21783"/>
    </source>
</evidence>
<sequence length="492" mass="51819">MKRPSRITIALSAAMLAAAQFAWAGQAPGSQSDPDIPVSHHDRVYAAEQFSNTVSVIDPADNKLLGLIRLGDPSPGNFSPLYKGQLLVHGMGFSPDHHTIAVVSIGSNSVSFIDTQTNAVKHVTYVGRSPHEAFFTPDGKEVWVTVRGENYVAVLDGKTYEEKTRITVPAGPGMQIFSPDGKYGYICSSFNPEIEVVSVADHKIVGMVQQASPFCPDLAATPDGKQVWFTLKDTGKVQVFDARPPFALIRTLDTGPITNHVNIVHNDKGTFAYVSVGGLNVIKVFRTDNFSQVATIPVGNLPHGLWPSGDGSRIYVGLENADAMTAIDTRSNTVIATVPIGQAPQAVTYVPNAVSEGDATQNLQTLGLAGQSVHLALVPVGAGKTADAASAPTTVALFDQGLVQVLQAAVTGLQPKQPYVLGLADNPDGTGDLQVLANFMSNPAGSAIVNALGQIRQLITPGMGYAADKRRYLVVAPQGSGKPGAPVQVQSP</sequence>
<keyword evidence="6" id="KW-1185">Reference proteome</keyword>
<name>A0AAN1MNQ2_9BURK</name>
<accession>A0AAN1MNQ2</accession>
<dbReference type="GeneID" id="55533786"/>
<dbReference type="InterPro" id="IPR015943">
    <property type="entry name" value="WD40/YVTN_repeat-like_dom_sf"/>
</dbReference>
<organism evidence="4 7">
    <name type="scientific">Paraburkholderia hospita</name>
    <dbReference type="NCBI Taxonomy" id="169430"/>
    <lineage>
        <taxon>Bacteria</taxon>
        <taxon>Pseudomonadati</taxon>
        <taxon>Pseudomonadota</taxon>
        <taxon>Betaproteobacteria</taxon>
        <taxon>Burkholderiales</taxon>
        <taxon>Burkholderiaceae</taxon>
        <taxon>Paraburkholderia</taxon>
    </lineage>
</organism>
<keyword evidence="1 2" id="KW-0732">Signal</keyword>
<reference evidence="5 6" key="1">
    <citation type="journal article" date="2012" name="J. Bacteriol.">
        <title>Draft Genome Sequence of the Soil Bacterium Burkholderia terrae Strain BS001, Which Interacts with Fungal Surface Structures.</title>
        <authorList>
            <person name="Nazir R."/>
            <person name="Hansen M.A."/>
            <person name="Sorensen S."/>
            <person name="van Elsas J.D."/>
        </authorList>
    </citation>
    <scope>NUCLEOTIDE SEQUENCE [LARGE SCALE GENOMIC DNA]</scope>
    <source>
        <strain evidence="5 6">BS001</strain>
    </source>
</reference>
<dbReference type="InterPro" id="IPR011045">
    <property type="entry name" value="N2O_reductase_N"/>
</dbReference>
<feature type="chain" id="PRO_5043027465" description="YNCE-like beta-propeller domain-containing protein" evidence="2">
    <location>
        <begin position="25"/>
        <end position="492"/>
    </location>
</feature>
<reference evidence="4 7" key="2">
    <citation type="submission" date="2018-01" db="EMBL/GenBank/DDBJ databases">
        <title>Species boundaries and ecological features among Paraburkholderia terrae DSMZ17804T, P. hospita DSMZ17164T and P. caribensis DSMZ13236T.</title>
        <authorList>
            <person name="Pratama A.A."/>
        </authorList>
    </citation>
    <scope>NUCLEOTIDE SEQUENCE [LARGE SCALE GENOMIC DNA]</scope>
    <source>
        <strain evidence="4 7">DSM 17164</strain>
    </source>
</reference>
<feature type="signal peptide" evidence="2">
    <location>
        <begin position="1"/>
        <end position="24"/>
    </location>
</feature>
<dbReference type="NCBIfam" id="TIGR02276">
    <property type="entry name" value="beta_rpt_yvtn"/>
    <property type="match status" value="1"/>
</dbReference>
<dbReference type="EMBL" id="CP026107">
    <property type="protein sequence ID" value="AUT73807.1"/>
    <property type="molecule type" value="Genomic_DNA"/>
</dbReference>
<dbReference type="RefSeq" id="WP_009770846.1">
    <property type="nucleotide sequence ID" value="NZ_AKAU01000287.1"/>
</dbReference>